<evidence type="ECO:0000313" key="2">
    <source>
        <dbReference type="Proteomes" id="UP000001060"/>
    </source>
</evidence>
<accession>D3HL88</accession>
<reference evidence="1 2" key="1">
    <citation type="journal article" date="2010" name="PLoS Genet.">
        <title>Analysis of the Legionella longbeachae genome and transcriptome uncovers unique strategies to cause Legionnaires' disease.</title>
        <authorList>
            <person name="Cazalet C."/>
            <person name="Gomez-Valero L."/>
            <person name="Rusniok C."/>
            <person name="Lomma M."/>
            <person name="Dervins-Ravault D."/>
            <person name="Newton H."/>
            <person name="Sansom F."/>
            <person name="Jarraud S."/>
            <person name="Zidane N."/>
            <person name="Ma L."/>
            <person name="Bouchier C."/>
            <person name="Etienne J."/>
            <person name="Hartland E."/>
            <person name="Buchrieser C."/>
        </authorList>
    </citation>
    <scope>NUCLEOTIDE SEQUENCE [LARGE SCALE GENOMIC DNA]</scope>
    <source>
        <strain evidence="1 2">NSW150</strain>
    </source>
</reference>
<dbReference type="KEGG" id="llo:LLO_2774"/>
<proteinExistence type="predicted"/>
<name>D3HL88_LEGLN</name>
<dbReference type="EMBL" id="FN650140">
    <property type="protein sequence ID" value="CBJ13207.1"/>
    <property type="molecule type" value="Genomic_DNA"/>
</dbReference>
<protein>
    <submittedName>
        <fullName evidence="1">Uncharacterized protein</fullName>
    </submittedName>
</protein>
<sequence>MIFGVLGEIRTTLGAFTPNNRQKFIKLQHNFHINQSSGLISRNIVAFEQENFQERLSGKQVNLQFVLGWIDKFVSAPQDYRLDLPILCSQHIGFYVSSALLRAVLQQPESTVLHTIPETFYLDRIRIVNWHAEYQNLIYTATFLGYIESFRRDYGVVLSSKELLQQKSS</sequence>
<dbReference type="eggNOG" id="ENOG5031E9C">
    <property type="taxonomic scope" value="Bacteria"/>
</dbReference>
<dbReference type="STRING" id="661367.LLO_2774"/>
<keyword evidence="2" id="KW-1185">Reference proteome</keyword>
<gene>
    <name evidence="1" type="ordered locus">LLO_2774</name>
</gene>
<dbReference type="Proteomes" id="UP000001060">
    <property type="component" value="Chromosome"/>
</dbReference>
<evidence type="ECO:0000313" key="1">
    <source>
        <dbReference type="EMBL" id="CBJ13207.1"/>
    </source>
</evidence>
<dbReference type="HOGENOM" id="CLU_1576547_0_0_6"/>
<dbReference type="AlphaFoldDB" id="D3HL88"/>
<organism evidence="1 2">
    <name type="scientific">Legionella longbeachae serogroup 1 (strain NSW150)</name>
    <dbReference type="NCBI Taxonomy" id="661367"/>
    <lineage>
        <taxon>Bacteria</taxon>
        <taxon>Pseudomonadati</taxon>
        <taxon>Pseudomonadota</taxon>
        <taxon>Gammaproteobacteria</taxon>
        <taxon>Legionellales</taxon>
        <taxon>Legionellaceae</taxon>
        <taxon>Legionella</taxon>
    </lineage>
</organism>
<dbReference type="Pfam" id="PF05794">
    <property type="entry name" value="Tcp11"/>
    <property type="match status" value="1"/>
</dbReference>
<dbReference type="InterPro" id="IPR008862">
    <property type="entry name" value="Tcp11"/>
</dbReference>